<evidence type="ECO:0008006" key="3">
    <source>
        <dbReference type="Google" id="ProtNLM"/>
    </source>
</evidence>
<name>A0ABW1YLQ7_9GAMM</name>
<keyword evidence="2" id="KW-1185">Reference proteome</keyword>
<reference evidence="2" key="1">
    <citation type="journal article" date="2019" name="Int. J. Syst. Evol. Microbiol.">
        <title>The Global Catalogue of Microorganisms (GCM) 10K type strain sequencing project: providing services to taxonomists for standard genome sequencing and annotation.</title>
        <authorList>
            <consortium name="The Broad Institute Genomics Platform"/>
            <consortium name="The Broad Institute Genome Sequencing Center for Infectious Disease"/>
            <person name="Wu L."/>
            <person name="Ma J."/>
        </authorList>
    </citation>
    <scope>NUCLEOTIDE SEQUENCE [LARGE SCALE GENOMIC DNA]</scope>
    <source>
        <strain evidence="2">CGMCC 1.13718</strain>
    </source>
</reference>
<gene>
    <name evidence="1" type="ORF">ACFQBM_10360</name>
</gene>
<dbReference type="Gene3D" id="3.10.450.50">
    <property type="match status" value="1"/>
</dbReference>
<accession>A0ABW1YLQ7</accession>
<sequence length="158" mass="17963">MQAVEEIQKLLGELYDLVSGPEGFERDWKRLSALFTPYAKMIRTSIDANGNPQALVMSIQDYPANFQKLMDGRAFYEQEINNIIEVFGNIAHAFSTYEAWGDGDKEKFLKRGINSIQLYNDGQSWKVANMIWDDERPGLSMSPRYNPVGETEGTGINQ</sequence>
<protein>
    <recommendedName>
        <fullName evidence="3">Nuclear transport factor 2 family protein</fullName>
    </recommendedName>
</protein>
<dbReference type="EMBL" id="JBHSVR010000001">
    <property type="protein sequence ID" value="MFC6633687.1"/>
    <property type="molecule type" value="Genomic_DNA"/>
</dbReference>
<evidence type="ECO:0000313" key="1">
    <source>
        <dbReference type="EMBL" id="MFC6633687.1"/>
    </source>
</evidence>
<dbReference type="InterPro" id="IPR032710">
    <property type="entry name" value="NTF2-like_dom_sf"/>
</dbReference>
<organism evidence="1 2">
    <name type="scientific">Microbulbifer taiwanensis</name>
    <dbReference type="NCBI Taxonomy" id="986746"/>
    <lineage>
        <taxon>Bacteria</taxon>
        <taxon>Pseudomonadati</taxon>
        <taxon>Pseudomonadota</taxon>
        <taxon>Gammaproteobacteria</taxon>
        <taxon>Cellvibrionales</taxon>
        <taxon>Microbulbiferaceae</taxon>
        <taxon>Microbulbifer</taxon>
    </lineage>
</organism>
<evidence type="ECO:0000313" key="2">
    <source>
        <dbReference type="Proteomes" id="UP001596425"/>
    </source>
</evidence>
<proteinExistence type="predicted"/>
<dbReference type="Proteomes" id="UP001596425">
    <property type="component" value="Unassembled WGS sequence"/>
</dbReference>
<dbReference type="SUPFAM" id="SSF54427">
    <property type="entry name" value="NTF2-like"/>
    <property type="match status" value="1"/>
</dbReference>
<comment type="caution">
    <text evidence="1">The sequence shown here is derived from an EMBL/GenBank/DDBJ whole genome shotgun (WGS) entry which is preliminary data.</text>
</comment>
<dbReference type="RefSeq" id="WP_193194542.1">
    <property type="nucleotide sequence ID" value="NZ_JACZFR010000061.1"/>
</dbReference>